<feature type="domain" description="Methyltransferase" evidence="1">
    <location>
        <begin position="165"/>
        <end position="257"/>
    </location>
</feature>
<name>A0A2S6H1C7_9PSEU</name>
<keyword evidence="2" id="KW-0489">Methyltransferase</keyword>
<dbReference type="OrthoDB" id="3205990at2"/>
<dbReference type="Proteomes" id="UP000239203">
    <property type="component" value="Unassembled WGS sequence"/>
</dbReference>
<sequence>MSTQTSFSHTTADARGSRLTAREAFNGAVASSAIAAAFDLGLLRELADGPFVEVEEFAARHGVRVAPVRAIVAALAHLDAVSCMDTQVSRGPAFEDVWENKGYFLWLVGGYGRMLSEAGVLAAADPSTSVRDGGVIARAGKDYGAQFVDPRFDAVLDECEFTTAADLGCGSANRLIRLALARPAGRYLGVEVNPAAVEVARAAVRAAGVEDRVEIVHEDISRLAADRFAGYDLVFSFFLGHDLWPADDCVRALTGIRAAFPDARTFLLADTYRSERLTHPDTPIFTLGFEYTHAMMGQHIPSIEEWRTLFAKTPWNLTGFHPLDIAYSAIFELTTAPRLPHSRTAGSGSPA</sequence>
<dbReference type="Pfam" id="PF13649">
    <property type="entry name" value="Methyltransf_25"/>
    <property type="match status" value="1"/>
</dbReference>
<dbReference type="GO" id="GO:0032259">
    <property type="term" value="P:methylation"/>
    <property type="evidence" value="ECO:0007669"/>
    <property type="project" value="UniProtKB-KW"/>
</dbReference>
<reference evidence="2 3" key="1">
    <citation type="submission" date="2018-02" db="EMBL/GenBank/DDBJ databases">
        <title>Genomic Encyclopedia of Archaeal and Bacterial Type Strains, Phase II (KMG-II): from individual species to whole genera.</title>
        <authorList>
            <person name="Goeker M."/>
        </authorList>
    </citation>
    <scope>NUCLEOTIDE SEQUENCE [LARGE SCALE GENOMIC DNA]</scope>
    <source>
        <strain evidence="2 3">YU 961-1</strain>
    </source>
</reference>
<dbReference type="InterPro" id="IPR041698">
    <property type="entry name" value="Methyltransf_25"/>
</dbReference>
<protein>
    <submittedName>
        <fullName evidence="2">Methyltransferase family protein</fullName>
    </submittedName>
</protein>
<dbReference type="EMBL" id="PTIX01000001">
    <property type="protein sequence ID" value="PPK71292.1"/>
    <property type="molecule type" value="Genomic_DNA"/>
</dbReference>
<organism evidence="2 3">
    <name type="scientific">Actinokineospora auranticolor</name>
    <dbReference type="NCBI Taxonomy" id="155976"/>
    <lineage>
        <taxon>Bacteria</taxon>
        <taxon>Bacillati</taxon>
        <taxon>Actinomycetota</taxon>
        <taxon>Actinomycetes</taxon>
        <taxon>Pseudonocardiales</taxon>
        <taxon>Pseudonocardiaceae</taxon>
        <taxon>Actinokineospora</taxon>
    </lineage>
</organism>
<dbReference type="Gene3D" id="1.10.10.10">
    <property type="entry name" value="Winged helix-like DNA-binding domain superfamily/Winged helix DNA-binding domain"/>
    <property type="match status" value="1"/>
</dbReference>
<dbReference type="RefSeq" id="WP_104476389.1">
    <property type="nucleotide sequence ID" value="NZ_CP154825.1"/>
</dbReference>
<keyword evidence="3" id="KW-1185">Reference proteome</keyword>
<gene>
    <name evidence="2" type="ORF">CLV40_101481</name>
</gene>
<comment type="caution">
    <text evidence="2">The sequence shown here is derived from an EMBL/GenBank/DDBJ whole genome shotgun (WGS) entry which is preliminary data.</text>
</comment>
<dbReference type="AlphaFoldDB" id="A0A2S6H1C7"/>
<dbReference type="CDD" id="cd02440">
    <property type="entry name" value="AdoMet_MTases"/>
    <property type="match status" value="1"/>
</dbReference>
<dbReference type="SUPFAM" id="SSF53335">
    <property type="entry name" value="S-adenosyl-L-methionine-dependent methyltransferases"/>
    <property type="match status" value="1"/>
</dbReference>
<dbReference type="GO" id="GO:0008168">
    <property type="term" value="F:methyltransferase activity"/>
    <property type="evidence" value="ECO:0007669"/>
    <property type="project" value="UniProtKB-KW"/>
</dbReference>
<evidence type="ECO:0000313" key="3">
    <source>
        <dbReference type="Proteomes" id="UP000239203"/>
    </source>
</evidence>
<evidence type="ECO:0000313" key="2">
    <source>
        <dbReference type="EMBL" id="PPK71292.1"/>
    </source>
</evidence>
<evidence type="ECO:0000259" key="1">
    <source>
        <dbReference type="Pfam" id="PF13649"/>
    </source>
</evidence>
<proteinExistence type="predicted"/>
<dbReference type="InterPro" id="IPR036388">
    <property type="entry name" value="WH-like_DNA-bd_sf"/>
</dbReference>
<dbReference type="Gene3D" id="3.40.50.150">
    <property type="entry name" value="Vaccinia Virus protein VP39"/>
    <property type="match status" value="1"/>
</dbReference>
<accession>A0A2S6H1C7</accession>
<keyword evidence="2" id="KW-0808">Transferase</keyword>
<dbReference type="InterPro" id="IPR029063">
    <property type="entry name" value="SAM-dependent_MTases_sf"/>
</dbReference>